<evidence type="ECO:0000313" key="3">
    <source>
        <dbReference type="WBParaSite" id="EgrG_000466500"/>
    </source>
</evidence>
<dbReference type="WBParaSite" id="EgrG_000466500">
    <property type="protein sequence ID" value="EgrG_000466500"/>
    <property type="gene ID" value="EgrG_000466500"/>
</dbReference>
<dbReference type="AlphaFoldDB" id="A0A068WLN9"/>
<dbReference type="OrthoDB" id="6274082at2759"/>
<dbReference type="Proteomes" id="UP000492820">
    <property type="component" value="Unassembled WGS sequence"/>
</dbReference>
<dbReference type="EMBL" id="LK028579">
    <property type="protein sequence ID" value="CDS19364.1"/>
    <property type="molecule type" value="Genomic_DNA"/>
</dbReference>
<reference evidence="1 2" key="1">
    <citation type="journal article" date="2013" name="Nature">
        <title>The genomes of four tapeworm species reveal adaptations to parasitism.</title>
        <authorList>
            <person name="Tsai I.J."/>
            <person name="Zarowiecki M."/>
            <person name="Holroyd N."/>
            <person name="Garciarrubio A."/>
            <person name="Sanchez-Flores A."/>
            <person name="Brooks K.L."/>
            <person name="Tracey A."/>
            <person name="Bobes R.J."/>
            <person name="Fragoso G."/>
            <person name="Sciutto E."/>
            <person name="Aslett M."/>
            <person name="Beasley H."/>
            <person name="Bennett H.M."/>
            <person name="Cai J."/>
            <person name="Camicia F."/>
            <person name="Clark R."/>
            <person name="Cucher M."/>
            <person name="De Silva N."/>
            <person name="Day T.A."/>
            <person name="Deplazes P."/>
            <person name="Estrada K."/>
            <person name="Fernandez C."/>
            <person name="Holland P.W."/>
            <person name="Hou J."/>
            <person name="Hu S."/>
            <person name="Huckvale T."/>
            <person name="Hung S.S."/>
            <person name="Kamenetzky L."/>
            <person name="Keane J.A."/>
            <person name="Kiss F."/>
            <person name="Koziol U."/>
            <person name="Lambert O."/>
            <person name="Liu K."/>
            <person name="Luo X."/>
            <person name="Luo Y."/>
            <person name="Macchiaroli N."/>
            <person name="Nichol S."/>
            <person name="Paps J."/>
            <person name="Parkinson J."/>
            <person name="Pouchkina-Stantcheva N."/>
            <person name="Riddiford N."/>
            <person name="Rosenzvit M."/>
            <person name="Salinas G."/>
            <person name="Wasmuth J.D."/>
            <person name="Zamanian M."/>
            <person name="Zheng Y."/>
            <person name="Cai X."/>
            <person name="Soberon X."/>
            <person name="Olson P.D."/>
            <person name="Laclette J.P."/>
            <person name="Brehm K."/>
            <person name="Berriman M."/>
            <person name="Garciarrubio A."/>
            <person name="Bobes R.J."/>
            <person name="Fragoso G."/>
            <person name="Sanchez-Flores A."/>
            <person name="Estrada K."/>
            <person name="Cevallos M.A."/>
            <person name="Morett E."/>
            <person name="Gonzalez V."/>
            <person name="Portillo T."/>
            <person name="Ochoa-Leyva A."/>
            <person name="Jose M.V."/>
            <person name="Sciutto E."/>
            <person name="Landa A."/>
            <person name="Jimenez L."/>
            <person name="Valdes V."/>
            <person name="Carrero J.C."/>
            <person name="Larralde C."/>
            <person name="Morales-Montor J."/>
            <person name="Limon-Lason J."/>
            <person name="Soberon X."/>
            <person name="Laclette J.P."/>
        </authorList>
    </citation>
    <scope>NUCLEOTIDE SEQUENCE [LARGE SCALE GENOMIC DNA]</scope>
</reference>
<reference evidence="3" key="3">
    <citation type="submission" date="2020-10" db="UniProtKB">
        <authorList>
            <consortium name="WormBaseParasite"/>
        </authorList>
    </citation>
    <scope>IDENTIFICATION</scope>
</reference>
<reference evidence="1" key="2">
    <citation type="submission" date="2014-06" db="EMBL/GenBank/DDBJ databases">
        <authorList>
            <person name="Aslett M."/>
        </authorList>
    </citation>
    <scope>NUCLEOTIDE SEQUENCE</scope>
</reference>
<name>A0A068WLN9_ECHGR</name>
<organism evidence="1">
    <name type="scientific">Echinococcus granulosus</name>
    <name type="common">Hydatid tapeworm</name>
    <dbReference type="NCBI Taxonomy" id="6210"/>
    <lineage>
        <taxon>Eukaryota</taxon>
        <taxon>Metazoa</taxon>
        <taxon>Spiralia</taxon>
        <taxon>Lophotrochozoa</taxon>
        <taxon>Platyhelminthes</taxon>
        <taxon>Cestoda</taxon>
        <taxon>Eucestoda</taxon>
        <taxon>Cyclophyllidea</taxon>
        <taxon>Taeniidae</taxon>
        <taxon>Echinococcus</taxon>
        <taxon>Echinococcus granulosus group</taxon>
    </lineage>
</organism>
<sequence>MELSLWQDCTIFAERIEFWKHYSSHQMRPPAGPIRSQEFNLTKDESNLPEVFDFQAEALSARLPCERNSVAKTRLQSAPSSDRQQQRARVDVCHGPKYRETGWRLEVARGSKEEKNSSEERKPQKRIQELRAHLEVHYSKIGTVGAIQTGRRLLHCNMERGTGQCLTEFVKERIQEDKLHLMRLQLERKRSKPRALGEREACINRRNPEKAIGYTELWGLRVQALKSKEKLPQP</sequence>
<gene>
    <name evidence="1" type="ORF">EgrG_000466500</name>
</gene>
<proteinExistence type="predicted"/>
<protein>
    <submittedName>
        <fullName evidence="3">Expressed conserved protein</fullName>
    </submittedName>
</protein>
<evidence type="ECO:0000313" key="2">
    <source>
        <dbReference type="Proteomes" id="UP000492820"/>
    </source>
</evidence>
<evidence type="ECO:0000313" key="1">
    <source>
        <dbReference type="EMBL" id="CDS19364.1"/>
    </source>
</evidence>
<accession>A0A068WLN9</accession>